<evidence type="ECO:0008006" key="3">
    <source>
        <dbReference type="Google" id="ProtNLM"/>
    </source>
</evidence>
<comment type="caution">
    <text evidence="1">The sequence shown here is derived from an EMBL/GenBank/DDBJ whole genome shotgun (WGS) entry which is preliminary data.</text>
</comment>
<reference evidence="2" key="1">
    <citation type="submission" date="2017-09" db="EMBL/GenBank/DDBJ databases">
        <title>Depth-based differentiation of microbial function through sediment-hosted aquifers and enrichment of novel symbionts in the deep terrestrial subsurface.</title>
        <authorList>
            <person name="Probst A.J."/>
            <person name="Ladd B."/>
            <person name="Jarett J.K."/>
            <person name="Geller-Mcgrath D.E."/>
            <person name="Sieber C.M.K."/>
            <person name="Emerson J.B."/>
            <person name="Anantharaman K."/>
            <person name="Thomas B.C."/>
            <person name="Malmstrom R."/>
            <person name="Stieglmeier M."/>
            <person name="Klingl A."/>
            <person name="Woyke T."/>
            <person name="Ryan C.M."/>
            <person name="Banfield J.F."/>
        </authorList>
    </citation>
    <scope>NUCLEOTIDE SEQUENCE [LARGE SCALE GENOMIC DNA]</scope>
</reference>
<sequence length="246" mass="28925">MNFKQHLPHYRDAFKNDSRWLRFESKHYIFHYFPESLAEKDITAIANRQEKVYKKIIIFLDGDYPAQKISYYLYPSEEIKKSLMGDDGFAQSIYNDFIIHALYTSEVQFIGEHEDMHLLSLPWGLSISLFQEGLAEYMVGYDFRGLDHDVCSKKAIDNKALLMPSQLMDQESWLNTSDDLMFEYYCIAGSFTGYLIDNYGKDVFKDLYMKTSRDFTSAENAGVFKQVYDKTIQEGEIDWLEHVRKS</sequence>
<dbReference type="Proteomes" id="UP000229098">
    <property type="component" value="Unassembled WGS sequence"/>
</dbReference>
<organism evidence="1 2">
    <name type="scientific">Candidatus Ryanbacteria bacterium CG10_big_fil_rev_8_21_14_0_10_43_42</name>
    <dbReference type="NCBI Taxonomy" id="1974864"/>
    <lineage>
        <taxon>Bacteria</taxon>
        <taxon>Candidatus Ryaniibacteriota</taxon>
    </lineage>
</organism>
<accession>A0A2M8KWJ5</accession>
<proteinExistence type="predicted"/>
<name>A0A2M8KWJ5_9BACT</name>
<dbReference type="EMBL" id="PFEF01000006">
    <property type="protein sequence ID" value="PJE64290.1"/>
    <property type="molecule type" value="Genomic_DNA"/>
</dbReference>
<protein>
    <recommendedName>
        <fullName evidence="3">Peptidase MA-like domain-containing protein</fullName>
    </recommendedName>
</protein>
<evidence type="ECO:0000313" key="2">
    <source>
        <dbReference type="Proteomes" id="UP000229098"/>
    </source>
</evidence>
<evidence type="ECO:0000313" key="1">
    <source>
        <dbReference type="EMBL" id="PJE64290.1"/>
    </source>
</evidence>
<dbReference type="AlphaFoldDB" id="A0A2M8KWJ5"/>
<gene>
    <name evidence="1" type="ORF">COU90_02465</name>
</gene>